<name>A0ABT4L7R7_9SPHI</name>
<evidence type="ECO:0000313" key="6">
    <source>
        <dbReference type="Proteomes" id="UP001144347"/>
    </source>
</evidence>
<sequence length="208" mass="22992">MIKVESLNHRYNNGPILHFPDWTIGDNEQWLLLGSSGSGKSTLLNCISGLLKPTQGNIVLNGTDLYSLSSKAMDRFRGQHIGIVFQKPHLIQSLNISENIEIACSFAGLPVIKSKIFSLLESLGLDGKAKKYPSELSQGQLQRVSVARALINHPTLLIADEPTSSLDDKNAENVMDMLITQAKENSASLVIATHDTRIRNRVEREYLL</sequence>
<dbReference type="PANTHER" id="PTHR24220">
    <property type="entry name" value="IMPORT ATP-BINDING PROTEIN"/>
    <property type="match status" value="1"/>
</dbReference>
<comment type="caution">
    <text evidence="5">The sequence shown here is derived from an EMBL/GenBank/DDBJ whole genome shotgun (WGS) entry which is preliminary data.</text>
</comment>
<dbReference type="PANTHER" id="PTHR24220:SF659">
    <property type="entry name" value="TRANSPORTER, PUTATIVE-RELATED"/>
    <property type="match status" value="1"/>
</dbReference>
<dbReference type="InterPro" id="IPR017871">
    <property type="entry name" value="ABC_transporter-like_CS"/>
</dbReference>
<dbReference type="Pfam" id="PF00005">
    <property type="entry name" value="ABC_tran"/>
    <property type="match status" value="1"/>
</dbReference>
<dbReference type="EMBL" id="JAPWGM010000002">
    <property type="protein sequence ID" value="MCZ4243968.1"/>
    <property type="molecule type" value="Genomic_DNA"/>
</dbReference>
<dbReference type="InterPro" id="IPR017911">
    <property type="entry name" value="MacB-like_ATP-bd"/>
</dbReference>
<dbReference type="SMART" id="SM00382">
    <property type="entry name" value="AAA"/>
    <property type="match status" value="1"/>
</dbReference>
<evidence type="ECO:0000256" key="2">
    <source>
        <dbReference type="ARBA" id="ARBA00022741"/>
    </source>
</evidence>
<evidence type="ECO:0000259" key="4">
    <source>
        <dbReference type="PROSITE" id="PS50893"/>
    </source>
</evidence>
<reference evidence="5" key="1">
    <citation type="submission" date="2022-12" db="EMBL/GenBank/DDBJ databases">
        <title>Genome sequence of HCMS5-2.</title>
        <authorList>
            <person name="Woo H."/>
        </authorList>
    </citation>
    <scope>NUCLEOTIDE SEQUENCE</scope>
    <source>
        <strain evidence="5">HCMS5-2</strain>
    </source>
</reference>
<keyword evidence="1" id="KW-0813">Transport</keyword>
<gene>
    <name evidence="5" type="ORF">O0955_08100</name>
</gene>
<protein>
    <submittedName>
        <fullName evidence="5">ABC transporter ATP-binding protein</fullName>
    </submittedName>
</protein>
<dbReference type="Proteomes" id="UP001144347">
    <property type="component" value="Unassembled WGS sequence"/>
</dbReference>
<keyword evidence="3 5" id="KW-0067">ATP-binding</keyword>
<dbReference type="PROSITE" id="PS00211">
    <property type="entry name" value="ABC_TRANSPORTER_1"/>
    <property type="match status" value="1"/>
</dbReference>
<dbReference type="InterPro" id="IPR003439">
    <property type="entry name" value="ABC_transporter-like_ATP-bd"/>
</dbReference>
<dbReference type="InterPro" id="IPR015854">
    <property type="entry name" value="ABC_transpr_LolD-like"/>
</dbReference>
<evidence type="ECO:0000256" key="3">
    <source>
        <dbReference type="ARBA" id="ARBA00022840"/>
    </source>
</evidence>
<accession>A0ABT4L7R7</accession>
<dbReference type="InterPro" id="IPR003593">
    <property type="entry name" value="AAA+_ATPase"/>
</dbReference>
<evidence type="ECO:0000256" key="1">
    <source>
        <dbReference type="ARBA" id="ARBA00022448"/>
    </source>
</evidence>
<dbReference type="Gene3D" id="3.40.50.300">
    <property type="entry name" value="P-loop containing nucleotide triphosphate hydrolases"/>
    <property type="match status" value="1"/>
</dbReference>
<evidence type="ECO:0000313" key="5">
    <source>
        <dbReference type="EMBL" id="MCZ4243968.1"/>
    </source>
</evidence>
<dbReference type="RefSeq" id="WP_269427035.1">
    <property type="nucleotide sequence ID" value="NZ_JAPWGM010000002.1"/>
</dbReference>
<dbReference type="PROSITE" id="PS50893">
    <property type="entry name" value="ABC_TRANSPORTER_2"/>
    <property type="match status" value="1"/>
</dbReference>
<dbReference type="GO" id="GO:0005524">
    <property type="term" value="F:ATP binding"/>
    <property type="evidence" value="ECO:0007669"/>
    <property type="project" value="UniProtKB-KW"/>
</dbReference>
<proteinExistence type="predicted"/>
<organism evidence="5 6">
    <name type="scientific">Pedobacter punctiformis</name>
    <dbReference type="NCBI Taxonomy" id="3004097"/>
    <lineage>
        <taxon>Bacteria</taxon>
        <taxon>Pseudomonadati</taxon>
        <taxon>Bacteroidota</taxon>
        <taxon>Sphingobacteriia</taxon>
        <taxon>Sphingobacteriales</taxon>
        <taxon>Sphingobacteriaceae</taxon>
        <taxon>Pedobacter</taxon>
    </lineage>
</organism>
<dbReference type="InterPro" id="IPR027417">
    <property type="entry name" value="P-loop_NTPase"/>
</dbReference>
<feature type="domain" description="ABC transporter" evidence="4">
    <location>
        <begin position="2"/>
        <end position="208"/>
    </location>
</feature>
<keyword evidence="6" id="KW-1185">Reference proteome</keyword>
<dbReference type="SUPFAM" id="SSF52540">
    <property type="entry name" value="P-loop containing nucleoside triphosphate hydrolases"/>
    <property type="match status" value="1"/>
</dbReference>
<dbReference type="CDD" id="cd03255">
    <property type="entry name" value="ABC_MJ0796_LolCDE_FtsE"/>
    <property type="match status" value="1"/>
</dbReference>
<keyword evidence="2" id="KW-0547">Nucleotide-binding</keyword>